<comment type="caution">
    <text evidence="1">The sequence shown here is derived from an EMBL/GenBank/DDBJ whole genome shotgun (WGS) entry which is preliminary data.</text>
</comment>
<protein>
    <submittedName>
        <fullName evidence="1">Uncharacterized protein</fullName>
    </submittedName>
</protein>
<reference evidence="1" key="1">
    <citation type="journal article" date="2019" name="Sci. Rep.">
        <title>Draft genome of Tanacetum cinerariifolium, the natural source of mosquito coil.</title>
        <authorList>
            <person name="Yamashiro T."/>
            <person name="Shiraishi A."/>
            <person name="Satake H."/>
            <person name="Nakayama K."/>
        </authorList>
    </citation>
    <scope>NUCLEOTIDE SEQUENCE</scope>
</reference>
<proteinExistence type="predicted"/>
<gene>
    <name evidence="1" type="ORF">Tci_927262</name>
</gene>
<feature type="non-terminal residue" evidence="1">
    <location>
        <position position="89"/>
    </location>
</feature>
<dbReference type="EMBL" id="BKCJ011816293">
    <property type="protein sequence ID" value="GFD55293.1"/>
    <property type="molecule type" value="Genomic_DNA"/>
</dbReference>
<evidence type="ECO:0000313" key="1">
    <source>
        <dbReference type="EMBL" id="GFD55293.1"/>
    </source>
</evidence>
<sequence length="89" mass="9634">MPCARSRSKRGRTSDGLPDPFQIWRFVERGDHRHACAAVAHDGIRPAAGLGRRPADAVRDGDGVFGLDRAAGFAQVRLPGRQEQLFPGA</sequence>
<organism evidence="1">
    <name type="scientific">Tanacetum cinerariifolium</name>
    <name type="common">Dalmatian daisy</name>
    <name type="synonym">Chrysanthemum cinerariifolium</name>
    <dbReference type="NCBI Taxonomy" id="118510"/>
    <lineage>
        <taxon>Eukaryota</taxon>
        <taxon>Viridiplantae</taxon>
        <taxon>Streptophyta</taxon>
        <taxon>Embryophyta</taxon>
        <taxon>Tracheophyta</taxon>
        <taxon>Spermatophyta</taxon>
        <taxon>Magnoliopsida</taxon>
        <taxon>eudicotyledons</taxon>
        <taxon>Gunneridae</taxon>
        <taxon>Pentapetalae</taxon>
        <taxon>asterids</taxon>
        <taxon>campanulids</taxon>
        <taxon>Asterales</taxon>
        <taxon>Asteraceae</taxon>
        <taxon>Asteroideae</taxon>
        <taxon>Anthemideae</taxon>
        <taxon>Anthemidinae</taxon>
        <taxon>Tanacetum</taxon>
    </lineage>
</organism>
<name>A0A699X845_TANCI</name>
<accession>A0A699X845</accession>
<dbReference type="AlphaFoldDB" id="A0A699X845"/>